<feature type="region of interest" description="Disordered" evidence="2">
    <location>
        <begin position="264"/>
        <end position="289"/>
    </location>
</feature>
<feature type="compositionally biased region" description="Basic and acidic residues" evidence="2">
    <location>
        <begin position="669"/>
        <end position="678"/>
    </location>
</feature>
<feature type="compositionally biased region" description="Polar residues" evidence="2">
    <location>
        <begin position="361"/>
        <end position="374"/>
    </location>
</feature>
<comment type="caution">
    <text evidence="3">The sequence shown here is derived from an EMBL/GenBank/DDBJ whole genome shotgun (WGS) entry which is preliminary data.</text>
</comment>
<keyword evidence="4" id="KW-1185">Reference proteome</keyword>
<feature type="compositionally biased region" description="Acidic residues" evidence="2">
    <location>
        <begin position="384"/>
        <end position="409"/>
    </location>
</feature>
<keyword evidence="1" id="KW-0175">Coiled coil</keyword>
<sequence>MARYKSVTKNNICAHLDLNTPNARHFIEIITFFRRSRIFTAISTLHVPYISHQQDLWASADIDCEAEPTVILGKVRGQDVVISAEHIRRVRGFQDAPDQLYLLDRYLVRGCFMRCKYEGDLGAGILNKAFMSPQFKYLAHVLIHCLGSRRGGFDDMRETIQCAFVALVLNLPFNFSEMVFSHLKENVTLKGDKKFLMYPRFLQQLIDAQLPNLPKINADILRLEHMNDTTLNRVLPDYIAPISRRWRLEDSDSDSEVEDIIVPDDDIDHDSGAGASGAGGAGASGAGGGSASASVGVSSAVVSSSTVAVDIISVADVSMIDVSGVDASDVSASGGVSMSTAEEENVDIDSLLELDFMTTSTATTSAPGNMTRTLSAEDRIESGDSSDEGGEVGADEAESPDLEDTPDDEFESVWIGGRLMKRKRKRSEAEKEEITDPLFVPEFDISPPPRSSAPATAAVSVAAVQSTSQAGRRKRARFQFQRRSELATAATTTVTSVSSVSVSSLTRSGAILIHTTVAPLTTSIAQAPIFTTAYSGPSISRADTSVPTVSVVDQLNTLNSMVLRLMERNLEQERKSREQDLVIAQLSQRITDQDALLLQAADQRVDLRARSAQQEEQLLKYIDEHNQLALTATGFNERILALKAENARLAEKIEDLKDSTPRLEGTTVHSDDSDLEKDKEEEDDKEEDESDEEKDGSGSGSSGSSSSDDDDDDQAPSTSKIPSKSMQDKKKQAPSQPPPTQTEESAATEEVEVVPVRRQLDETLTMILDAQVEPSKYQEAFKDNNWVEAMQDELLQFKRQNVWTLCPLPAGKYPIGTRWVFRNKTDDRGIVIKK</sequence>
<evidence type="ECO:0000313" key="4">
    <source>
        <dbReference type="Proteomes" id="UP000326396"/>
    </source>
</evidence>
<dbReference type="AlphaFoldDB" id="A0A5N6N8J2"/>
<dbReference type="OrthoDB" id="1749170at2759"/>
<evidence type="ECO:0008006" key="5">
    <source>
        <dbReference type="Google" id="ProtNLM"/>
    </source>
</evidence>
<proteinExistence type="predicted"/>
<gene>
    <name evidence="3" type="ORF">E3N88_25797</name>
</gene>
<evidence type="ECO:0000256" key="1">
    <source>
        <dbReference type="SAM" id="Coils"/>
    </source>
</evidence>
<organism evidence="3 4">
    <name type="scientific">Mikania micrantha</name>
    <name type="common">bitter vine</name>
    <dbReference type="NCBI Taxonomy" id="192012"/>
    <lineage>
        <taxon>Eukaryota</taxon>
        <taxon>Viridiplantae</taxon>
        <taxon>Streptophyta</taxon>
        <taxon>Embryophyta</taxon>
        <taxon>Tracheophyta</taxon>
        <taxon>Spermatophyta</taxon>
        <taxon>Magnoliopsida</taxon>
        <taxon>eudicotyledons</taxon>
        <taxon>Gunneridae</taxon>
        <taxon>Pentapetalae</taxon>
        <taxon>asterids</taxon>
        <taxon>campanulids</taxon>
        <taxon>Asterales</taxon>
        <taxon>Asteraceae</taxon>
        <taxon>Asteroideae</taxon>
        <taxon>Heliantheae alliance</taxon>
        <taxon>Eupatorieae</taxon>
        <taxon>Mikania</taxon>
    </lineage>
</organism>
<dbReference type="EMBL" id="SZYD01000013">
    <property type="protein sequence ID" value="KAD4385628.1"/>
    <property type="molecule type" value="Genomic_DNA"/>
</dbReference>
<evidence type="ECO:0000256" key="2">
    <source>
        <dbReference type="SAM" id="MobiDB-lite"/>
    </source>
</evidence>
<accession>A0A5N6N8J2</accession>
<dbReference type="Proteomes" id="UP000326396">
    <property type="component" value="Linkage Group LG3"/>
</dbReference>
<feature type="compositionally biased region" description="Acidic residues" evidence="2">
    <location>
        <begin position="679"/>
        <end position="694"/>
    </location>
</feature>
<feature type="compositionally biased region" description="Gly residues" evidence="2">
    <location>
        <begin position="274"/>
        <end position="289"/>
    </location>
</feature>
<evidence type="ECO:0000313" key="3">
    <source>
        <dbReference type="EMBL" id="KAD4385628.1"/>
    </source>
</evidence>
<feature type="compositionally biased region" description="Polar residues" evidence="2">
    <location>
        <begin position="715"/>
        <end position="725"/>
    </location>
</feature>
<feature type="coiled-coil region" evidence="1">
    <location>
        <begin position="597"/>
        <end position="659"/>
    </location>
</feature>
<feature type="region of interest" description="Disordered" evidence="2">
    <location>
        <begin position="361"/>
        <end position="409"/>
    </location>
</feature>
<name>A0A5N6N8J2_9ASTR</name>
<reference evidence="3 4" key="1">
    <citation type="submission" date="2019-05" db="EMBL/GenBank/DDBJ databases">
        <title>Mikania micrantha, genome provides insights into the molecular mechanism of rapid growth.</title>
        <authorList>
            <person name="Liu B."/>
        </authorList>
    </citation>
    <scope>NUCLEOTIDE SEQUENCE [LARGE SCALE GENOMIC DNA]</scope>
    <source>
        <strain evidence="3">NLD-2019</strain>
        <tissue evidence="3">Leaf</tissue>
    </source>
</reference>
<protein>
    <recommendedName>
        <fullName evidence="5">Reverse transcriptase Ty1/copia-type domain-containing protein</fullName>
    </recommendedName>
</protein>
<feature type="region of interest" description="Disordered" evidence="2">
    <location>
        <begin position="660"/>
        <end position="752"/>
    </location>
</feature>